<evidence type="ECO:0000313" key="3">
    <source>
        <dbReference type="Proteomes" id="UP001153642"/>
    </source>
</evidence>
<gene>
    <name evidence="2" type="ORF">OSR52_02150</name>
</gene>
<dbReference type="Gene3D" id="3.40.50.1360">
    <property type="match status" value="1"/>
</dbReference>
<dbReference type="PANTHER" id="PTHR11280">
    <property type="entry name" value="GLUCOSAMINE-6-PHOSPHATE ISOMERASE"/>
    <property type="match status" value="1"/>
</dbReference>
<dbReference type="SUPFAM" id="SSF100950">
    <property type="entry name" value="NagB/RpiA/CoA transferase-like"/>
    <property type="match status" value="1"/>
</dbReference>
<organism evidence="2 3">
    <name type="scientific">Galbibacter pacificus</name>
    <dbReference type="NCBI Taxonomy" id="2996052"/>
    <lineage>
        <taxon>Bacteria</taxon>
        <taxon>Pseudomonadati</taxon>
        <taxon>Bacteroidota</taxon>
        <taxon>Flavobacteriia</taxon>
        <taxon>Flavobacteriales</taxon>
        <taxon>Flavobacteriaceae</taxon>
        <taxon>Galbibacter</taxon>
    </lineage>
</organism>
<feature type="domain" description="Glucosamine/galactosamine-6-phosphate isomerase" evidence="1">
    <location>
        <begin position="23"/>
        <end position="238"/>
    </location>
</feature>
<protein>
    <submittedName>
        <fullName evidence="2">6-phosphogluconolactonase</fullName>
        <ecNumber evidence="2">3.1.1.31</ecNumber>
    </submittedName>
</protein>
<dbReference type="Proteomes" id="UP001153642">
    <property type="component" value="Unassembled WGS sequence"/>
</dbReference>
<dbReference type="PANTHER" id="PTHR11280:SF6">
    <property type="entry name" value="GLUCOSAMINE-6-PHOSPHATE ISOMERASE NAGB"/>
    <property type="match status" value="1"/>
</dbReference>
<reference evidence="2" key="1">
    <citation type="submission" date="2022-11" db="EMBL/GenBank/DDBJ databases">
        <title>High-quality draft genome sequence of Galbibacter sp. strain CMA-7.</title>
        <authorList>
            <person name="Wei L."/>
            <person name="Dong C."/>
            <person name="Shao Z."/>
        </authorList>
    </citation>
    <scope>NUCLEOTIDE SEQUENCE</scope>
    <source>
        <strain evidence="2">CMA-7</strain>
    </source>
</reference>
<dbReference type="InterPro" id="IPR006148">
    <property type="entry name" value="Glc/Gal-6P_isomerase"/>
</dbReference>
<name>A0ABT6FN18_9FLAO</name>
<accession>A0ABT6FN18</accession>
<evidence type="ECO:0000259" key="1">
    <source>
        <dbReference type="Pfam" id="PF01182"/>
    </source>
</evidence>
<dbReference type="Pfam" id="PF01182">
    <property type="entry name" value="Glucosamine_iso"/>
    <property type="match status" value="1"/>
</dbReference>
<sequence>MSPIYKDKLKINLLLDRSGIGIAAALDVSNKIQELLTVKKEINMVFAAAPSQNELLNRLVSNQDIDWSRVNAFHMDEYIGLNMEDPQSFGYYLKERIFGVVNFKSVHYINGRAKDLEVECHRYARLLSNFPIDIACLGIGENGHLAFNDPHTADFKDGKAVKIVTLDADCKMQQVNDGCFPDMASVPEQAITVTIPTLLSSLYMFCVVPGKTKAKAVKKTLFSEITEEWPSTILRNKEHAILYLDAKSGAGIKINTNNAFEPDPI</sequence>
<dbReference type="EMBL" id="JAPMUA010000001">
    <property type="protein sequence ID" value="MDG3584653.1"/>
    <property type="molecule type" value="Genomic_DNA"/>
</dbReference>
<dbReference type="InterPro" id="IPR004547">
    <property type="entry name" value="Glucosamine6P_isomerase"/>
</dbReference>
<dbReference type="GO" id="GO:0017057">
    <property type="term" value="F:6-phosphogluconolactonase activity"/>
    <property type="evidence" value="ECO:0007669"/>
    <property type="project" value="UniProtKB-EC"/>
</dbReference>
<proteinExistence type="predicted"/>
<dbReference type="EC" id="3.1.1.31" evidence="2"/>
<keyword evidence="3" id="KW-1185">Reference proteome</keyword>
<keyword evidence="2" id="KW-0378">Hydrolase</keyword>
<evidence type="ECO:0000313" key="2">
    <source>
        <dbReference type="EMBL" id="MDG3584653.1"/>
    </source>
</evidence>
<dbReference type="RefSeq" id="WP_277898411.1">
    <property type="nucleotide sequence ID" value="NZ_JAPMUA010000001.1"/>
</dbReference>
<comment type="caution">
    <text evidence="2">The sequence shown here is derived from an EMBL/GenBank/DDBJ whole genome shotgun (WGS) entry which is preliminary data.</text>
</comment>
<dbReference type="InterPro" id="IPR037171">
    <property type="entry name" value="NagB/RpiA_transferase-like"/>
</dbReference>